<keyword evidence="3" id="KW-1185">Reference proteome</keyword>
<evidence type="ECO:0000256" key="1">
    <source>
        <dbReference type="SAM" id="SignalP"/>
    </source>
</evidence>
<protein>
    <recommendedName>
        <fullName evidence="4">Glycosyl hydrolases family 2 sugar binding domain-containing protein</fullName>
    </recommendedName>
</protein>
<accession>A0A4Y4AU56</accession>
<proteinExistence type="predicted"/>
<dbReference type="SUPFAM" id="SSF49785">
    <property type="entry name" value="Galactose-binding domain-like"/>
    <property type="match status" value="1"/>
</dbReference>
<sequence>MKSIVSLLLVWIFSLNVFAQDNKVTDLTVLKWRICLDKEATWANDKLFLTPEILKLPNNPPSEGWEMLEKTGNEITIPATVEEHYWGENGYDFGITGDYIGVFWFSTQFKAKENWKGKRVLLHFKSTRLRTEIYVNKKLAGYENNRLGMRIENGESIVGVYADRKEELYSTVVRIPVGIREIIISSLDLTKAINSNTSASVVAKKILQNMLLN</sequence>
<dbReference type="STRING" id="983.SAMN05443543_1012"/>
<feature type="chain" id="PRO_5022932867" description="Glycosyl hydrolases family 2 sugar binding domain-containing protein" evidence="1">
    <location>
        <begin position="20"/>
        <end position="213"/>
    </location>
</feature>
<dbReference type="Gene3D" id="2.60.120.260">
    <property type="entry name" value="Galactose-binding domain-like"/>
    <property type="match status" value="1"/>
</dbReference>
<dbReference type="InterPro" id="IPR008979">
    <property type="entry name" value="Galactose-bd-like_sf"/>
</dbReference>
<dbReference type="AlphaFoldDB" id="A0A4Y4AU56"/>
<evidence type="ECO:0000313" key="3">
    <source>
        <dbReference type="Proteomes" id="UP000316775"/>
    </source>
</evidence>
<keyword evidence="1" id="KW-0732">Signal</keyword>
<evidence type="ECO:0008006" key="4">
    <source>
        <dbReference type="Google" id="ProtNLM"/>
    </source>
</evidence>
<dbReference type="OrthoDB" id="9801077at2"/>
<name>A0A4Y4AU56_9FLAO</name>
<dbReference type="Proteomes" id="UP000316775">
    <property type="component" value="Unassembled WGS sequence"/>
</dbReference>
<organism evidence="2 3">
    <name type="scientific">Flavobacterium flevense</name>
    <dbReference type="NCBI Taxonomy" id="983"/>
    <lineage>
        <taxon>Bacteria</taxon>
        <taxon>Pseudomonadati</taxon>
        <taxon>Bacteroidota</taxon>
        <taxon>Flavobacteriia</taxon>
        <taxon>Flavobacteriales</taxon>
        <taxon>Flavobacteriaceae</taxon>
        <taxon>Flavobacterium</taxon>
    </lineage>
</organism>
<gene>
    <name evidence="2" type="ORF">FFL01_12800</name>
</gene>
<reference evidence="2 3" key="1">
    <citation type="submission" date="2019-06" db="EMBL/GenBank/DDBJ databases">
        <title>Whole genome shotgun sequence of Flavobacterium flevense NBRC 14960.</title>
        <authorList>
            <person name="Hosoyama A."/>
            <person name="Uohara A."/>
            <person name="Ohji S."/>
            <person name="Ichikawa N."/>
        </authorList>
    </citation>
    <scope>NUCLEOTIDE SEQUENCE [LARGE SCALE GENOMIC DNA]</scope>
    <source>
        <strain evidence="2 3">NBRC 14960</strain>
    </source>
</reference>
<comment type="caution">
    <text evidence="2">The sequence shown here is derived from an EMBL/GenBank/DDBJ whole genome shotgun (WGS) entry which is preliminary data.</text>
</comment>
<evidence type="ECO:0000313" key="2">
    <source>
        <dbReference type="EMBL" id="GEC71741.1"/>
    </source>
</evidence>
<dbReference type="RefSeq" id="WP_073240604.1">
    <property type="nucleotide sequence ID" value="NZ_BJNP01000010.1"/>
</dbReference>
<feature type="signal peptide" evidence="1">
    <location>
        <begin position="1"/>
        <end position="19"/>
    </location>
</feature>
<dbReference type="EMBL" id="BJNP01000010">
    <property type="protein sequence ID" value="GEC71741.1"/>
    <property type="molecule type" value="Genomic_DNA"/>
</dbReference>